<evidence type="ECO:0000256" key="3">
    <source>
        <dbReference type="ARBA" id="ARBA00022692"/>
    </source>
</evidence>
<evidence type="ECO:0000259" key="8">
    <source>
        <dbReference type="Pfam" id="PF03772"/>
    </source>
</evidence>
<evidence type="ECO:0000313" key="10">
    <source>
        <dbReference type="EMBL" id="CAB4664588.1"/>
    </source>
</evidence>
<feature type="domain" description="Metallo-beta-lactamase" evidence="7">
    <location>
        <begin position="462"/>
        <end position="535"/>
    </location>
</feature>
<name>A0A6J6LU93_9ZZZZ</name>
<keyword evidence="4 6" id="KW-1133">Transmembrane helix</keyword>
<reference evidence="10" key="1">
    <citation type="submission" date="2020-05" db="EMBL/GenBank/DDBJ databases">
        <authorList>
            <person name="Chiriac C."/>
            <person name="Salcher M."/>
            <person name="Ghai R."/>
            <person name="Kavagutti S V."/>
        </authorList>
    </citation>
    <scope>NUCLEOTIDE SEQUENCE</scope>
</reference>
<evidence type="ECO:0000256" key="4">
    <source>
        <dbReference type="ARBA" id="ARBA00022989"/>
    </source>
</evidence>
<comment type="subcellular location">
    <subcellularLocation>
        <location evidence="1">Cell membrane</location>
        <topology evidence="1">Multi-pass membrane protein</topology>
    </subcellularLocation>
</comment>
<dbReference type="NCBIfam" id="TIGR00360">
    <property type="entry name" value="ComEC_N-term"/>
    <property type="match status" value="1"/>
</dbReference>
<dbReference type="EMBL" id="CAEZSM010000015">
    <property type="protein sequence ID" value="CAB4535992.1"/>
    <property type="molecule type" value="Genomic_DNA"/>
</dbReference>
<dbReference type="GO" id="GO:0005886">
    <property type="term" value="C:plasma membrane"/>
    <property type="evidence" value="ECO:0007669"/>
    <property type="project" value="UniProtKB-SubCell"/>
</dbReference>
<feature type="transmembrane region" description="Helical" evidence="6">
    <location>
        <begin position="398"/>
        <end position="423"/>
    </location>
</feature>
<feature type="transmembrane region" description="Helical" evidence="6">
    <location>
        <begin position="185"/>
        <end position="207"/>
    </location>
</feature>
<feature type="domain" description="ComEC/Rec2-related protein" evidence="8">
    <location>
        <begin position="164"/>
        <end position="423"/>
    </location>
</feature>
<keyword evidence="5 6" id="KW-0472">Membrane</keyword>
<evidence type="ECO:0000256" key="1">
    <source>
        <dbReference type="ARBA" id="ARBA00004651"/>
    </source>
</evidence>
<feature type="transmembrane region" description="Helical" evidence="6">
    <location>
        <begin position="214"/>
        <end position="232"/>
    </location>
</feature>
<dbReference type="Pfam" id="PF03772">
    <property type="entry name" value="Competence"/>
    <property type="match status" value="1"/>
</dbReference>
<feature type="transmembrane region" description="Helical" evidence="6">
    <location>
        <begin position="372"/>
        <end position="392"/>
    </location>
</feature>
<keyword evidence="3 6" id="KW-0812">Transmembrane</keyword>
<evidence type="ECO:0000256" key="6">
    <source>
        <dbReference type="SAM" id="Phobius"/>
    </source>
</evidence>
<dbReference type="InterPro" id="IPR052159">
    <property type="entry name" value="Competence_DNA_uptake"/>
</dbReference>
<dbReference type="InterPro" id="IPR036866">
    <property type="entry name" value="RibonucZ/Hydroxyglut_hydro"/>
</dbReference>
<accession>A0A6J6LU93</accession>
<proteinExistence type="predicted"/>
<dbReference type="Pfam" id="PF00753">
    <property type="entry name" value="Lactamase_B"/>
    <property type="match status" value="1"/>
</dbReference>
<evidence type="ECO:0000256" key="2">
    <source>
        <dbReference type="ARBA" id="ARBA00022475"/>
    </source>
</evidence>
<dbReference type="Gene3D" id="3.60.15.10">
    <property type="entry name" value="Ribonuclease Z/Hydroxyacylglutathione hydrolase-like"/>
    <property type="match status" value="1"/>
</dbReference>
<evidence type="ECO:0000256" key="5">
    <source>
        <dbReference type="ARBA" id="ARBA00023136"/>
    </source>
</evidence>
<organism evidence="10">
    <name type="scientific">freshwater metagenome</name>
    <dbReference type="NCBI Taxonomy" id="449393"/>
    <lineage>
        <taxon>unclassified sequences</taxon>
        <taxon>metagenomes</taxon>
        <taxon>ecological metagenomes</taxon>
    </lineage>
</organism>
<feature type="transmembrane region" description="Helical" evidence="6">
    <location>
        <begin position="317"/>
        <end position="338"/>
    </location>
</feature>
<dbReference type="PANTHER" id="PTHR30619:SF1">
    <property type="entry name" value="RECOMBINATION PROTEIN 2"/>
    <property type="match status" value="1"/>
</dbReference>
<dbReference type="AlphaFoldDB" id="A0A6J6LU93"/>
<dbReference type="EMBL" id="CAEZWZ010000010">
    <property type="protein sequence ID" value="CAB4664588.1"/>
    <property type="molecule type" value="Genomic_DNA"/>
</dbReference>
<protein>
    <submittedName>
        <fullName evidence="10">Unannotated protein</fullName>
    </submittedName>
</protein>
<keyword evidence="2" id="KW-1003">Cell membrane</keyword>
<gene>
    <name evidence="9" type="ORF">UFOPK1438_00220</name>
    <name evidence="10" type="ORF">UFOPK2329_00158</name>
</gene>
<dbReference type="InterPro" id="IPR004477">
    <property type="entry name" value="ComEC_N"/>
</dbReference>
<feature type="transmembrane region" description="Helical" evidence="6">
    <location>
        <begin position="284"/>
        <end position="305"/>
    </location>
</feature>
<dbReference type="SUPFAM" id="SSF56281">
    <property type="entry name" value="Metallo-hydrolase/oxidoreductase"/>
    <property type="match status" value="1"/>
</dbReference>
<feature type="transmembrane region" description="Helical" evidence="6">
    <location>
        <begin position="344"/>
        <end position="365"/>
    </location>
</feature>
<dbReference type="PANTHER" id="PTHR30619">
    <property type="entry name" value="DNA INTERNALIZATION/COMPETENCE PROTEIN COMEC/REC2"/>
    <property type="match status" value="1"/>
</dbReference>
<dbReference type="InterPro" id="IPR001279">
    <property type="entry name" value="Metallo-B-lactamas"/>
</dbReference>
<evidence type="ECO:0000259" key="7">
    <source>
        <dbReference type="Pfam" id="PF00753"/>
    </source>
</evidence>
<sequence length="715" mass="76588">MRLIVVVTALLVGSATMSLRQQSLENSSIRQYNGSTIELMAQVVTDPTKSARKVYGSTFSPQNYTFLARAIHIEGSLGIFDLRIPVRIITQDSHSYSLLPGQTFSARARIIRSDEARVAVLALLQGDISIITPASRWSKGLGSIRTGLRNISGTGDAGALIPGMVLGDTSKQSAQFKESMKRSGLTHLVAVSGANFAIVSGFVLWLMQFLVRKLRFRLGITALILLAFIALVRPSPSVLRAAAMASVLLLAQGTGRARDSLPALGFAIGAVVIADPWQSRDAGFGLSVLATGGLLLFAPKIISYLSRFVPKVFAEALAPSIAATLFCSPILVALSGYISPISVIANLLAAPVVAPITILGFIAALLTPVAPFISHILIFIIRFPAGFIGLVAQRASHFPVLSLGVGMQGTFRILLIIAIALSMRLFLKPILRKVIAIFFILLLLATWVHRFPSGDWQVAQCDVGQGDSLVLNLGSHRAILIDVGPDSSAEDRCLRQLGIREISLIILTHFHADHVEGLEGALHGRNLQALWVSTNSEPQVESQHVYELVGKTPVTIVHQGMHTSIAGIMHISVLWPETSVRAFDTLPGDGSAINNSSIAILIETPDYSLFAAGDLEPPAQSQIAPSLHHVDIYKVSHHGSKYQDETLMKILKPQVAIISVGEGNSYGHPALSTIAALRAGGARVVRTDRDGAIALSARGHKISIRTSKSGLDLFR</sequence>
<evidence type="ECO:0000313" key="9">
    <source>
        <dbReference type="EMBL" id="CAB4535992.1"/>
    </source>
</evidence>
<feature type="transmembrane region" description="Helical" evidence="6">
    <location>
        <begin position="430"/>
        <end position="448"/>
    </location>
</feature>